<evidence type="ECO:0000313" key="1">
    <source>
        <dbReference type="EMBL" id="MET7001390.1"/>
    </source>
</evidence>
<evidence type="ECO:0000313" key="2">
    <source>
        <dbReference type="Proteomes" id="UP001549749"/>
    </source>
</evidence>
<gene>
    <name evidence="1" type="ORF">ABR189_28670</name>
</gene>
<keyword evidence="2" id="KW-1185">Reference proteome</keyword>
<dbReference type="EMBL" id="JBEXAC010000003">
    <property type="protein sequence ID" value="MET7001390.1"/>
    <property type="molecule type" value="Genomic_DNA"/>
</dbReference>
<dbReference type="Proteomes" id="UP001549749">
    <property type="component" value="Unassembled WGS sequence"/>
</dbReference>
<name>A0ABV2TGK0_9BACT</name>
<comment type="caution">
    <text evidence="1">The sequence shown here is derived from an EMBL/GenBank/DDBJ whole genome shotgun (WGS) entry which is preliminary data.</text>
</comment>
<accession>A0ABV2TGK0</accession>
<proteinExistence type="predicted"/>
<organism evidence="1 2">
    <name type="scientific">Chitinophaga defluvii</name>
    <dbReference type="NCBI Taxonomy" id="3163343"/>
    <lineage>
        <taxon>Bacteria</taxon>
        <taxon>Pseudomonadati</taxon>
        <taxon>Bacteroidota</taxon>
        <taxon>Chitinophagia</taxon>
        <taxon>Chitinophagales</taxon>
        <taxon>Chitinophagaceae</taxon>
        <taxon>Chitinophaga</taxon>
    </lineage>
</organism>
<dbReference type="RefSeq" id="WP_354663959.1">
    <property type="nucleotide sequence ID" value="NZ_JBEXAC010000003.1"/>
</dbReference>
<reference evidence="1 2" key="1">
    <citation type="submission" date="2024-06" db="EMBL/GenBank/DDBJ databases">
        <title>Chitinophaga defluvii sp. nov., isolated from municipal sewage.</title>
        <authorList>
            <person name="Zhang L."/>
        </authorList>
    </citation>
    <scope>NUCLEOTIDE SEQUENCE [LARGE SCALE GENOMIC DNA]</scope>
    <source>
        <strain evidence="1 2">H8</strain>
    </source>
</reference>
<sequence>MDKKDKALLMDKILRELEDLKNSQASLVKKIGQIEADNINLGDQQLEKSLSAIYDSIASGTDQVTSLVTDYQQKRDKFVLDNNLQEALSVSGNAG</sequence>
<protein>
    <submittedName>
        <fullName evidence="1">Uncharacterized protein</fullName>
    </submittedName>
</protein>